<evidence type="ECO:0000313" key="1">
    <source>
        <dbReference type="EMBL" id="MDR6865735.1"/>
    </source>
</evidence>
<dbReference type="Proteomes" id="UP001259347">
    <property type="component" value="Unassembled WGS sequence"/>
</dbReference>
<keyword evidence="2" id="KW-1185">Reference proteome</keyword>
<sequence>MTIQDQADRAFDAPAPAPAPADVVDVVDAIVGPAPGIDALRRRRPHTREQLQASFDALFRPLSEEHVTRAERELIAAFVTRATADDATARFYAERASAADPRGARVIAEAVRAAAAGPFGRYAEQGLQAENSEGVRYTPDEEAREDLGVRLAVALGHAHLLTFRPREARSADIDRLLSAGWSPDGVVTLSQLIAFLAFQQRVVAGLTALSTDSSREEIAA</sequence>
<protein>
    <submittedName>
        <fullName evidence="1">CMD domain protein</fullName>
    </submittedName>
</protein>
<organism evidence="1 2">
    <name type="scientific">Microbacterium resistens</name>
    <dbReference type="NCBI Taxonomy" id="156977"/>
    <lineage>
        <taxon>Bacteria</taxon>
        <taxon>Bacillati</taxon>
        <taxon>Actinomycetota</taxon>
        <taxon>Actinomycetes</taxon>
        <taxon>Micrococcales</taxon>
        <taxon>Microbacteriaceae</taxon>
        <taxon>Microbacterium</taxon>
    </lineage>
</organism>
<evidence type="ECO:0000313" key="2">
    <source>
        <dbReference type="Proteomes" id="UP001259347"/>
    </source>
</evidence>
<dbReference type="SUPFAM" id="SSF69118">
    <property type="entry name" value="AhpD-like"/>
    <property type="match status" value="1"/>
</dbReference>
<comment type="caution">
    <text evidence="1">The sequence shown here is derived from an EMBL/GenBank/DDBJ whole genome shotgun (WGS) entry which is preliminary data.</text>
</comment>
<dbReference type="InterPro" id="IPR023982">
    <property type="entry name" value="CHP04029_CMD-like"/>
</dbReference>
<dbReference type="InterPro" id="IPR029032">
    <property type="entry name" value="AhpD-like"/>
</dbReference>
<gene>
    <name evidence="1" type="ORF">J2Y69_000317</name>
</gene>
<dbReference type="NCBIfam" id="TIGR04029">
    <property type="entry name" value="CMD_Avi_7170"/>
    <property type="match status" value="1"/>
</dbReference>
<reference evidence="1 2" key="1">
    <citation type="submission" date="2023-07" db="EMBL/GenBank/DDBJ databases">
        <title>Sorghum-associated microbial communities from plants grown in Nebraska, USA.</title>
        <authorList>
            <person name="Schachtman D."/>
        </authorList>
    </citation>
    <scope>NUCLEOTIDE SEQUENCE [LARGE SCALE GENOMIC DNA]</scope>
    <source>
        <strain evidence="1 2">2980</strain>
    </source>
</reference>
<dbReference type="RefSeq" id="WP_310016820.1">
    <property type="nucleotide sequence ID" value="NZ_JAVDUM010000001.1"/>
</dbReference>
<dbReference type="EMBL" id="JAVDUM010000001">
    <property type="protein sequence ID" value="MDR6865735.1"/>
    <property type="molecule type" value="Genomic_DNA"/>
</dbReference>
<dbReference type="Gene3D" id="1.20.1290.10">
    <property type="entry name" value="AhpD-like"/>
    <property type="match status" value="1"/>
</dbReference>
<name>A0ABU1S804_9MICO</name>
<accession>A0ABU1S804</accession>
<proteinExistence type="predicted"/>